<keyword evidence="3" id="KW-0805">Transcription regulation</keyword>
<evidence type="ECO:0000313" key="9">
    <source>
        <dbReference type="EMBL" id="RKP06260.1"/>
    </source>
</evidence>
<name>A0A4P9XLX4_9FUNG</name>
<dbReference type="Proteomes" id="UP000271241">
    <property type="component" value="Unassembled WGS sequence"/>
</dbReference>
<dbReference type="InterPro" id="IPR009072">
    <property type="entry name" value="Histone-fold"/>
</dbReference>
<dbReference type="GO" id="GO:0016602">
    <property type="term" value="C:CCAAT-binding factor complex"/>
    <property type="evidence" value="ECO:0007669"/>
    <property type="project" value="InterPro"/>
</dbReference>
<dbReference type="STRING" id="78915.A0A4P9XLX4"/>
<evidence type="ECO:0000256" key="1">
    <source>
        <dbReference type="ARBA" id="ARBA00004123"/>
    </source>
</evidence>
<comment type="similarity">
    <text evidence="2">Belongs to the NFYB/HAP3 subunit family.</text>
</comment>
<dbReference type="Pfam" id="PF00808">
    <property type="entry name" value="CBFD_NFYB_HMF"/>
    <property type="match status" value="1"/>
</dbReference>
<dbReference type="GO" id="GO:0000978">
    <property type="term" value="F:RNA polymerase II cis-regulatory region sequence-specific DNA binding"/>
    <property type="evidence" value="ECO:0007669"/>
    <property type="project" value="TreeGrafter"/>
</dbReference>
<sequence>EVKEQDRFLPIANVARIMKRGLPENAKIAKEAKETIQECVSEFISFITSEYPLRVCVKRDRCQQEKRKTINGEDILWAMQTLGFDNYADALKLYLAKYREVN</sequence>
<protein>
    <submittedName>
        <fullName evidence="9">Histone-fold-containing protein</fullName>
    </submittedName>
</protein>
<feature type="non-terminal residue" evidence="9">
    <location>
        <position position="102"/>
    </location>
</feature>
<dbReference type="GO" id="GO:0001228">
    <property type="term" value="F:DNA-binding transcription activator activity, RNA polymerase II-specific"/>
    <property type="evidence" value="ECO:0007669"/>
    <property type="project" value="InterPro"/>
</dbReference>
<dbReference type="Gene3D" id="1.10.20.10">
    <property type="entry name" value="Histone, subunit A"/>
    <property type="match status" value="1"/>
</dbReference>
<keyword evidence="10" id="KW-1185">Reference proteome</keyword>
<reference evidence="10" key="1">
    <citation type="journal article" date="2018" name="Nat. Microbiol.">
        <title>Leveraging single-cell genomics to expand the fungal tree of life.</title>
        <authorList>
            <person name="Ahrendt S.R."/>
            <person name="Quandt C.A."/>
            <person name="Ciobanu D."/>
            <person name="Clum A."/>
            <person name="Salamov A."/>
            <person name="Andreopoulos B."/>
            <person name="Cheng J.F."/>
            <person name="Woyke T."/>
            <person name="Pelin A."/>
            <person name="Henrissat B."/>
            <person name="Reynolds N.K."/>
            <person name="Benny G.L."/>
            <person name="Smith M.E."/>
            <person name="James T.Y."/>
            <person name="Grigoriev I.V."/>
        </authorList>
    </citation>
    <scope>NUCLEOTIDE SEQUENCE [LARGE SCALE GENOMIC DNA]</scope>
    <source>
        <strain evidence="10">RSA 1356</strain>
    </source>
</reference>
<dbReference type="PANTHER" id="PTHR11064">
    <property type="entry name" value="CCAAT-BINDING TRANSCRIPTION FACTOR-RELATED"/>
    <property type="match status" value="1"/>
</dbReference>
<dbReference type="CDD" id="cd22907">
    <property type="entry name" value="HFD_NFYB"/>
    <property type="match status" value="1"/>
</dbReference>
<dbReference type="SUPFAM" id="SSF47113">
    <property type="entry name" value="Histone-fold"/>
    <property type="match status" value="1"/>
</dbReference>
<evidence type="ECO:0000259" key="8">
    <source>
        <dbReference type="Pfam" id="PF00808"/>
    </source>
</evidence>
<evidence type="ECO:0000256" key="3">
    <source>
        <dbReference type="ARBA" id="ARBA00023015"/>
    </source>
</evidence>
<proteinExistence type="inferred from homology"/>
<dbReference type="InterPro" id="IPR027113">
    <property type="entry name" value="Transc_fact_NFYB/HAP3"/>
</dbReference>
<evidence type="ECO:0000256" key="6">
    <source>
        <dbReference type="ARBA" id="ARBA00023163"/>
    </source>
</evidence>
<dbReference type="PRINTS" id="PR00615">
    <property type="entry name" value="CCAATSUBUNTA"/>
</dbReference>
<keyword evidence="7" id="KW-0539">Nucleus</keyword>
<evidence type="ECO:0000313" key="10">
    <source>
        <dbReference type="Proteomes" id="UP000271241"/>
    </source>
</evidence>
<dbReference type="EMBL" id="KZ992920">
    <property type="protein sequence ID" value="RKP06260.1"/>
    <property type="molecule type" value="Genomic_DNA"/>
</dbReference>
<dbReference type="GO" id="GO:0046982">
    <property type="term" value="F:protein heterodimerization activity"/>
    <property type="evidence" value="ECO:0007669"/>
    <property type="project" value="InterPro"/>
</dbReference>
<feature type="non-terminal residue" evidence="9">
    <location>
        <position position="1"/>
    </location>
</feature>
<comment type="subcellular location">
    <subcellularLocation>
        <location evidence="1">Nucleus</location>
    </subcellularLocation>
</comment>
<feature type="domain" description="Transcription factor CBF/NF-Y/archaeal histone" evidence="8">
    <location>
        <begin position="8"/>
        <end position="79"/>
    </location>
</feature>
<keyword evidence="6" id="KW-0804">Transcription</keyword>
<keyword evidence="4" id="KW-0238">DNA-binding</keyword>
<gene>
    <name evidence="9" type="ORF">THASP1DRAFT_5884</name>
</gene>
<dbReference type="InterPro" id="IPR003958">
    <property type="entry name" value="CBFA_NFYB_domain"/>
</dbReference>
<keyword evidence="5" id="KW-0010">Activator</keyword>
<dbReference type="AlphaFoldDB" id="A0A4P9XLX4"/>
<evidence type="ECO:0000256" key="4">
    <source>
        <dbReference type="ARBA" id="ARBA00023125"/>
    </source>
</evidence>
<dbReference type="PANTHER" id="PTHR11064:SF9">
    <property type="entry name" value="NUCLEAR TRANSCRIPTION FACTOR Y SUBUNIT BETA"/>
    <property type="match status" value="1"/>
</dbReference>
<evidence type="ECO:0000256" key="2">
    <source>
        <dbReference type="ARBA" id="ARBA00009053"/>
    </source>
</evidence>
<organism evidence="9 10">
    <name type="scientific">Thamnocephalis sphaerospora</name>
    <dbReference type="NCBI Taxonomy" id="78915"/>
    <lineage>
        <taxon>Eukaryota</taxon>
        <taxon>Fungi</taxon>
        <taxon>Fungi incertae sedis</taxon>
        <taxon>Zoopagomycota</taxon>
        <taxon>Zoopagomycotina</taxon>
        <taxon>Zoopagomycetes</taxon>
        <taxon>Zoopagales</taxon>
        <taxon>Sigmoideomycetaceae</taxon>
        <taxon>Thamnocephalis</taxon>
    </lineage>
</organism>
<dbReference type="OrthoDB" id="386949at2759"/>
<accession>A0A4P9XLX4</accession>
<evidence type="ECO:0000256" key="5">
    <source>
        <dbReference type="ARBA" id="ARBA00023159"/>
    </source>
</evidence>
<dbReference type="FunFam" id="1.10.20.10:FF:000110">
    <property type="entry name" value="Nuclear factor Y, subunit B1"/>
    <property type="match status" value="1"/>
</dbReference>
<evidence type="ECO:0000256" key="7">
    <source>
        <dbReference type="ARBA" id="ARBA00023242"/>
    </source>
</evidence>